<gene>
    <name evidence="13" type="primary">prm1</name>
    <name evidence="12" type="ORF">SJAG_00870</name>
</gene>
<evidence type="ECO:0000256" key="11">
    <source>
        <dbReference type="SAM" id="MobiDB-lite"/>
    </source>
</evidence>
<comment type="similarity">
    <text evidence="3 10">Belongs to the PRM1 family.</text>
</comment>
<evidence type="ECO:0000256" key="4">
    <source>
        <dbReference type="ARBA" id="ARBA00022475"/>
    </source>
</evidence>
<comment type="subcellular location">
    <subcellularLocation>
        <location evidence="2 10">Cell membrane</location>
        <topology evidence="2 10">Multi-pass membrane protein</topology>
    </subcellularLocation>
</comment>
<dbReference type="AlphaFoldDB" id="B6JWU5"/>
<evidence type="ECO:0000313" key="14">
    <source>
        <dbReference type="Proteomes" id="UP000001744"/>
    </source>
</evidence>
<dbReference type="GeneID" id="7051962"/>
<feature type="compositionally biased region" description="Pro residues" evidence="11">
    <location>
        <begin position="626"/>
        <end position="640"/>
    </location>
</feature>
<organism evidence="12 14">
    <name type="scientific">Schizosaccharomyces japonicus (strain yFS275 / FY16936)</name>
    <name type="common">Fission yeast</name>
    <dbReference type="NCBI Taxonomy" id="402676"/>
    <lineage>
        <taxon>Eukaryota</taxon>
        <taxon>Fungi</taxon>
        <taxon>Dikarya</taxon>
        <taxon>Ascomycota</taxon>
        <taxon>Taphrinomycotina</taxon>
        <taxon>Schizosaccharomycetes</taxon>
        <taxon>Schizosaccharomycetales</taxon>
        <taxon>Schizosaccharomycetaceae</taxon>
        <taxon>Schizosaccharomyces</taxon>
    </lineage>
</organism>
<proteinExistence type="inferred from homology"/>
<dbReference type="RefSeq" id="XP_002172139.1">
    <property type="nucleotide sequence ID" value="XM_002172103.2"/>
</dbReference>
<feature type="transmembrane region" description="Helical" evidence="10">
    <location>
        <begin position="285"/>
        <end position="303"/>
    </location>
</feature>
<keyword evidence="14" id="KW-1185">Reference proteome</keyword>
<dbReference type="OMA" id="MINDITH"/>
<evidence type="ECO:0000313" key="12">
    <source>
        <dbReference type="EMBL" id="EEB05846.1"/>
    </source>
</evidence>
<dbReference type="OrthoDB" id="5356111at2759"/>
<evidence type="ECO:0000256" key="8">
    <source>
        <dbReference type="ARBA" id="ARBA00023136"/>
    </source>
</evidence>
<feature type="region of interest" description="Disordered" evidence="11">
    <location>
        <begin position="607"/>
        <end position="642"/>
    </location>
</feature>
<dbReference type="InterPro" id="IPR026777">
    <property type="entry name" value="PRM1"/>
</dbReference>
<evidence type="ECO:0000256" key="7">
    <source>
        <dbReference type="ARBA" id="ARBA00022989"/>
    </source>
</evidence>
<evidence type="ECO:0000256" key="2">
    <source>
        <dbReference type="ARBA" id="ARBA00004651"/>
    </source>
</evidence>
<dbReference type="PANTHER" id="PTHR31030:SF1">
    <property type="entry name" value="PLASMA MEMBRANE FUSION PROTEIN PRM1"/>
    <property type="match status" value="1"/>
</dbReference>
<dbReference type="eggNOG" id="ENOG502QRP5">
    <property type="taxonomic scope" value="Eukaryota"/>
</dbReference>
<sequence length="736" mass="82361">MNAPYLQLGARLSQCWLNPYTVICLYILVKIIVFSANFKKNLNTVQTDLVKTCLVSQQATNDLLKTPAVIAKGASHLIASGIQHSVKAMYEVLIDAIIALEGLIIFFIKFIYGTYLCLIQLTVNGSLTAIADVGEKIGDYVNSTLKVIANGIASTVSVFQKVINNVDSRLTIIAKWIGENVTLPNITIPELDKLRNFSIPSSFDSSLEKLKTGINFDSAINATEKVIREPLDKLKVVLKEQVGNFSFNESILPIPAVTTVYYCDDLTTNNAHQVLGIVLRDTIKVVVVILVALCIWFTIPAFFREWWTWTRIRIKASGLLQEFTLNEKLDPIRLVTSVYTPFSSLIRFVCRKLSHSPPVQYSIQWFFLYVTHQPALLILGIGLAGVLASLVQLYMLRKLQAAIPKLSTVANYTMIDTGKILSNVSNVWANETNQVLLNSQNHLNTLLFSYVNSTTSTFNNTLNTFMNGLNGTLFDFFNGTLLESPLQSVMKCLVYNKIENIEKAITWIHEKAHISFPTVPNNLLNDTIANETATNSNNTSNFTRLLSTGVNNTIITFQRSASQELRISLFFVYCWCAICFAGILAIVYSGTQMAYRNYKESRSLLTVNTGSSEKDNKSRSSFEPLIPVPPRSPPPRPPRSPMLSGILRMTGFSERIKDARLRKMELKEQKFPLLSTSKDLATEFPLSPLPLIPSTLIDNPDEVQYAYNDHEDQIRSPKRVSSNVQHIKSMTGTIHL</sequence>
<evidence type="ECO:0000256" key="5">
    <source>
        <dbReference type="ARBA" id="ARBA00022692"/>
    </source>
</evidence>
<dbReference type="EMBL" id="KE651166">
    <property type="protein sequence ID" value="EEB05846.1"/>
    <property type="molecule type" value="Genomic_DNA"/>
</dbReference>
<dbReference type="Proteomes" id="UP000001744">
    <property type="component" value="Unassembled WGS sequence"/>
</dbReference>
<evidence type="ECO:0000256" key="9">
    <source>
        <dbReference type="ARBA" id="ARBA00023180"/>
    </source>
</evidence>
<dbReference type="GO" id="GO:0097036">
    <property type="term" value="P:regulation of plasma membrane sterol distribution"/>
    <property type="evidence" value="ECO:0007669"/>
    <property type="project" value="EnsemblFungi"/>
</dbReference>
<comment type="caution">
    <text evidence="10">Lacks conserved residue(s) required for the propagation of feature annotation.</text>
</comment>
<keyword evidence="6 10" id="KW-0184">Conjugation</keyword>
<evidence type="ECO:0000313" key="13">
    <source>
        <dbReference type="JaponicusDB" id="SJAG_00870"/>
    </source>
</evidence>
<dbReference type="GO" id="GO:0032220">
    <property type="term" value="P:plasma membrane fusion involved in cytogamy"/>
    <property type="evidence" value="ECO:0000318"/>
    <property type="project" value="GO_Central"/>
</dbReference>
<keyword evidence="4 10" id="KW-1003">Cell membrane</keyword>
<dbReference type="HOGENOM" id="CLU_010191_1_0_1"/>
<dbReference type="GO" id="GO:0043332">
    <property type="term" value="C:mating projection tip"/>
    <property type="evidence" value="ECO:0000318"/>
    <property type="project" value="GO_Central"/>
</dbReference>
<evidence type="ECO:0000256" key="3">
    <source>
        <dbReference type="ARBA" id="ARBA00010780"/>
    </source>
</evidence>
<accession>B6JWU5</accession>
<keyword evidence="5 10" id="KW-0812">Transmembrane</keyword>
<name>B6JWU5_SCHJY</name>
<evidence type="ECO:0000256" key="10">
    <source>
        <dbReference type="RuleBase" id="RU366035"/>
    </source>
</evidence>
<protein>
    <recommendedName>
        <fullName evidence="10">Plasma membrane fusion protein PRM1</fullName>
    </recommendedName>
</protein>
<dbReference type="GO" id="GO:0005886">
    <property type="term" value="C:plasma membrane"/>
    <property type="evidence" value="ECO:0007669"/>
    <property type="project" value="UniProtKB-SubCell"/>
</dbReference>
<keyword evidence="7 10" id="KW-1133">Transmembrane helix</keyword>
<feature type="transmembrane region" description="Helical" evidence="10">
    <location>
        <begin position="567"/>
        <end position="588"/>
    </location>
</feature>
<evidence type="ECO:0000256" key="1">
    <source>
        <dbReference type="ARBA" id="ARBA00002512"/>
    </source>
</evidence>
<keyword evidence="8 10" id="KW-0472">Membrane</keyword>
<feature type="transmembrane region" description="Helical" evidence="10">
    <location>
        <begin position="375"/>
        <end position="396"/>
    </location>
</feature>
<evidence type="ECO:0000256" key="6">
    <source>
        <dbReference type="ARBA" id="ARBA00022971"/>
    </source>
</evidence>
<dbReference type="STRING" id="402676.B6JWU5"/>
<comment type="function">
    <text evidence="1 10">Involved in cell fusion during mating by stabilizing the plasma membrane fusion event.</text>
</comment>
<feature type="transmembrane region" description="Helical" evidence="10">
    <location>
        <begin position="20"/>
        <end position="38"/>
    </location>
</feature>
<dbReference type="VEuPathDB" id="FungiDB:SJAG_00870"/>
<dbReference type="JaponicusDB" id="SJAG_00870">
    <property type="gene designation" value="prm1"/>
</dbReference>
<reference evidence="12 14" key="1">
    <citation type="journal article" date="2011" name="Science">
        <title>Comparative functional genomics of the fission yeasts.</title>
        <authorList>
            <person name="Rhind N."/>
            <person name="Chen Z."/>
            <person name="Yassour M."/>
            <person name="Thompson D.A."/>
            <person name="Haas B.J."/>
            <person name="Habib N."/>
            <person name="Wapinski I."/>
            <person name="Roy S."/>
            <person name="Lin M.F."/>
            <person name="Heiman D.I."/>
            <person name="Young S.K."/>
            <person name="Furuya K."/>
            <person name="Guo Y."/>
            <person name="Pidoux A."/>
            <person name="Chen H.M."/>
            <person name="Robbertse B."/>
            <person name="Goldberg J.M."/>
            <person name="Aoki K."/>
            <person name="Bayne E.H."/>
            <person name="Berlin A.M."/>
            <person name="Desjardins C.A."/>
            <person name="Dobbs E."/>
            <person name="Dukaj L."/>
            <person name="Fan L."/>
            <person name="FitzGerald M.G."/>
            <person name="French C."/>
            <person name="Gujja S."/>
            <person name="Hansen K."/>
            <person name="Keifenheim D."/>
            <person name="Levin J.Z."/>
            <person name="Mosher R.A."/>
            <person name="Mueller C.A."/>
            <person name="Pfiffner J."/>
            <person name="Priest M."/>
            <person name="Russ C."/>
            <person name="Smialowska A."/>
            <person name="Swoboda P."/>
            <person name="Sykes S.M."/>
            <person name="Vaughn M."/>
            <person name="Vengrova S."/>
            <person name="Yoder R."/>
            <person name="Zeng Q."/>
            <person name="Allshire R."/>
            <person name="Baulcombe D."/>
            <person name="Birren B.W."/>
            <person name="Brown W."/>
            <person name="Ekwall K."/>
            <person name="Kellis M."/>
            <person name="Leatherwood J."/>
            <person name="Levin H."/>
            <person name="Margalit H."/>
            <person name="Martienssen R."/>
            <person name="Nieduszynski C.A."/>
            <person name="Spatafora J.W."/>
            <person name="Friedman N."/>
            <person name="Dalgaard J.Z."/>
            <person name="Baumann P."/>
            <person name="Niki H."/>
            <person name="Regev A."/>
            <person name="Nusbaum C."/>
        </authorList>
    </citation>
    <scope>NUCLEOTIDE SEQUENCE [LARGE SCALE GENOMIC DNA]</scope>
    <source>
        <strain evidence="14">yFS275 / FY16936</strain>
    </source>
</reference>
<dbReference type="PANTHER" id="PTHR31030">
    <property type="entry name" value="PLASMA MEMBRANE FUSION PROTEIN PRM1"/>
    <property type="match status" value="1"/>
</dbReference>
<keyword evidence="9" id="KW-0325">Glycoprotein</keyword>